<proteinExistence type="predicted"/>
<reference evidence="1" key="1">
    <citation type="submission" date="2020-06" db="EMBL/GenBank/DDBJ databases">
        <authorList>
            <consortium name="Plant Systems Biology data submission"/>
        </authorList>
    </citation>
    <scope>NUCLEOTIDE SEQUENCE</scope>
    <source>
        <strain evidence="1">D6</strain>
    </source>
</reference>
<dbReference type="Proteomes" id="UP001153069">
    <property type="component" value="Unassembled WGS sequence"/>
</dbReference>
<evidence type="ECO:0000313" key="2">
    <source>
        <dbReference type="Proteomes" id="UP001153069"/>
    </source>
</evidence>
<gene>
    <name evidence="1" type="ORF">SEMRO_139_G065100.1</name>
</gene>
<organism evidence="1 2">
    <name type="scientific">Seminavis robusta</name>
    <dbReference type="NCBI Taxonomy" id="568900"/>
    <lineage>
        <taxon>Eukaryota</taxon>
        <taxon>Sar</taxon>
        <taxon>Stramenopiles</taxon>
        <taxon>Ochrophyta</taxon>
        <taxon>Bacillariophyta</taxon>
        <taxon>Bacillariophyceae</taxon>
        <taxon>Bacillariophycidae</taxon>
        <taxon>Naviculales</taxon>
        <taxon>Naviculaceae</taxon>
        <taxon>Seminavis</taxon>
    </lineage>
</organism>
<dbReference type="EMBL" id="CAICTM010000138">
    <property type="protein sequence ID" value="CAB9502535.1"/>
    <property type="molecule type" value="Genomic_DNA"/>
</dbReference>
<sequence length="105" mass="11551">MMDDATLVSYMYAVNTYYDHDTTTPATLVLTIGHDKSPNNNNFGLVATTQVSTKLDDKNCAAATTPVSNRSEAKYPTKQCHFTVLRKEPPVVTATENQPLHTEST</sequence>
<accession>A0A9N8DL41</accession>
<dbReference type="AlphaFoldDB" id="A0A9N8DL41"/>
<protein>
    <submittedName>
        <fullName evidence="1">Uncharacterized protein</fullName>
    </submittedName>
</protein>
<name>A0A9N8DL41_9STRA</name>
<keyword evidence="2" id="KW-1185">Reference proteome</keyword>
<comment type="caution">
    <text evidence="1">The sequence shown here is derived from an EMBL/GenBank/DDBJ whole genome shotgun (WGS) entry which is preliminary data.</text>
</comment>
<evidence type="ECO:0000313" key="1">
    <source>
        <dbReference type="EMBL" id="CAB9502535.1"/>
    </source>
</evidence>